<dbReference type="GO" id="GO:0030170">
    <property type="term" value="F:pyridoxal phosphate binding"/>
    <property type="evidence" value="ECO:0007669"/>
    <property type="project" value="UniProtKB-UniRule"/>
</dbReference>
<feature type="binding site" evidence="5">
    <location>
        <position position="291"/>
    </location>
    <ligand>
        <name>substrate</name>
    </ligand>
</feature>
<dbReference type="InterPro" id="IPR022657">
    <property type="entry name" value="De-COase2_CS"/>
</dbReference>
<comment type="subunit">
    <text evidence="5">Homodimer.</text>
</comment>
<dbReference type="SUPFAM" id="SSF50621">
    <property type="entry name" value="Alanine racemase C-terminal domain-like"/>
    <property type="match status" value="1"/>
</dbReference>
<feature type="binding site" evidence="5">
    <location>
        <position position="332"/>
    </location>
    <ligand>
        <name>substrate</name>
    </ligand>
</feature>
<keyword evidence="5" id="KW-0028">Amino-acid biosynthesis</keyword>
<dbReference type="UniPathway" id="UPA00034">
    <property type="reaction ID" value="UER00027"/>
</dbReference>
<dbReference type="CDD" id="cd06828">
    <property type="entry name" value="PLPDE_III_DapDC"/>
    <property type="match status" value="1"/>
</dbReference>
<dbReference type="InterPro" id="IPR009006">
    <property type="entry name" value="Ala_racemase/Decarboxylase_C"/>
</dbReference>
<comment type="function">
    <text evidence="5">Specifically catalyzes the decarboxylation of meso-diaminopimelate (meso-DAP) to L-lysine.</text>
</comment>
<reference evidence="10 11" key="1">
    <citation type="journal article" date="2016" name="Appl. Environ. Microbiol.">
        <title>Function and Phylogeny of Bacterial Butyryl Coenzyme A:Acetate Transferases and Their Diversity in the Proximal Colon of Swine.</title>
        <authorList>
            <person name="Trachsel J."/>
            <person name="Bayles D.O."/>
            <person name="Looft T."/>
            <person name="Levine U.Y."/>
            <person name="Allen H.K."/>
        </authorList>
    </citation>
    <scope>NUCLEOTIDE SEQUENCE [LARGE SCALE GENOMIC DNA]</scope>
    <source>
        <strain evidence="10 11">35-6-1</strain>
    </source>
</reference>
<dbReference type="PRINTS" id="PR01179">
    <property type="entry name" value="ODADCRBXLASE"/>
</dbReference>
<feature type="modified residue" description="N6-(pyridoxal phosphate)lysine" evidence="5 7">
    <location>
        <position position="65"/>
    </location>
</feature>
<evidence type="ECO:0000256" key="1">
    <source>
        <dbReference type="ARBA" id="ARBA00001933"/>
    </source>
</evidence>
<comment type="catalytic activity">
    <reaction evidence="5 8">
        <text>meso-2,6-diaminopimelate + H(+) = L-lysine + CO2</text>
        <dbReference type="Rhea" id="RHEA:15101"/>
        <dbReference type="ChEBI" id="CHEBI:15378"/>
        <dbReference type="ChEBI" id="CHEBI:16526"/>
        <dbReference type="ChEBI" id="CHEBI:32551"/>
        <dbReference type="ChEBI" id="CHEBI:57791"/>
        <dbReference type="EC" id="4.1.1.20"/>
    </reaction>
</comment>
<evidence type="ECO:0000313" key="11">
    <source>
        <dbReference type="Proteomes" id="UP000187166"/>
    </source>
</evidence>
<feature type="binding site" evidence="5">
    <location>
        <position position="360"/>
    </location>
    <ligand>
        <name>substrate</name>
    </ligand>
</feature>
<feature type="binding site" evidence="5">
    <location>
        <position position="328"/>
    </location>
    <ligand>
        <name>substrate</name>
    </ligand>
</feature>
<evidence type="ECO:0000256" key="5">
    <source>
        <dbReference type="HAMAP-Rule" id="MF_02120"/>
    </source>
</evidence>
<dbReference type="GO" id="GO:0008836">
    <property type="term" value="F:diaminopimelate decarboxylase activity"/>
    <property type="evidence" value="ECO:0007669"/>
    <property type="project" value="UniProtKB-UniRule"/>
</dbReference>
<dbReference type="GO" id="GO:0009089">
    <property type="term" value="P:lysine biosynthetic process via diaminopimelate"/>
    <property type="evidence" value="ECO:0007669"/>
    <property type="project" value="UniProtKB-UniRule"/>
</dbReference>
<dbReference type="InterPro" id="IPR002986">
    <property type="entry name" value="DAP_deCOOHase_LysA"/>
</dbReference>
<evidence type="ECO:0000256" key="8">
    <source>
        <dbReference type="RuleBase" id="RU003738"/>
    </source>
</evidence>
<evidence type="ECO:0000259" key="9">
    <source>
        <dbReference type="Pfam" id="PF02784"/>
    </source>
</evidence>
<dbReference type="InterPro" id="IPR000183">
    <property type="entry name" value="Orn/DAP/Arg_de-COase"/>
</dbReference>
<dbReference type="PANTHER" id="PTHR43727">
    <property type="entry name" value="DIAMINOPIMELATE DECARBOXYLASE"/>
    <property type="match status" value="1"/>
</dbReference>
<dbReference type="Gene3D" id="3.20.20.10">
    <property type="entry name" value="Alanine racemase"/>
    <property type="match status" value="1"/>
</dbReference>
<proteinExistence type="inferred from homology"/>
<keyword evidence="11" id="KW-1185">Reference proteome</keyword>
<evidence type="ECO:0000256" key="4">
    <source>
        <dbReference type="ARBA" id="ARBA00023239"/>
    </source>
</evidence>
<evidence type="ECO:0000256" key="3">
    <source>
        <dbReference type="ARBA" id="ARBA00022898"/>
    </source>
</evidence>
<keyword evidence="4 5" id="KW-0456">Lyase</keyword>
<protein>
    <recommendedName>
        <fullName evidence="5 6">Diaminopimelate decarboxylase</fullName>
        <shortName evidence="5">DAP decarboxylase</shortName>
        <shortName evidence="5">DAPDC</shortName>
        <ecNumber evidence="5 6">4.1.1.20</ecNumber>
    </recommendedName>
</protein>
<feature type="active site" description="Proton donor" evidence="7">
    <location>
        <position position="359"/>
    </location>
</feature>
<keyword evidence="5 8" id="KW-0457">Lysine biosynthesis</keyword>
<dbReference type="NCBIfam" id="TIGR01048">
    <property type="entry name" value="lysA"/>
    <property type="match status" value="1"/>
</dbReference>
<gene>
    <name evidence="5" type="primary">lysA</name>
    <name evidence="10" type="ORF">BIV18_08315</name>
</gene>
<feature type="domain" description="Orn/DAP/Arg decarboxylase 2 N-terminal" evidence="9">
    <location>
        <begin position="41"/>
        <end position="294"/>
    </location>
</feature>
<keyword evidence="3 5" id="KW-0663">Pyridoxal phosphate</keyword>
<evidence type="ECO:0000256" key="7">
    <source>
        <dbReference type="PIRSR" id="PIRSR600183-50"/>
    </source>
</evidence>
<dbReference type="Gene3D" id="2.40.37.10">
    <property type="entry name" value="Lyase, Ornithine Decarboxylase, Chain A, domain 1"/>
    <property type="match status" value="1"/>
</dbReference>
<dbReference type="PRINTS" id="PR01181">
    <property type="entry name" value="DAPDCRBXLASE"/>
</dbReference>
<feature type="binding site" evidence="5">
    <location>
        <position position="246"/>
    </location>
    <ligand>
        <name>pyridoxal 5'-phosphate</name>
        <dbReference type="ChEBI" id="CHEBI:597326"/>
    </ligand>
</feature>
<feature type="binding site" evidence="5">
    <location>
        <begin position="288"/>
        <end position="291"/>
    </location>
    <ligand>
        <name>pyridoxal 5'-phosphate</name>
        <dbReference type="ChEBI" id="CHEBI:597326"/>
    </ligand>
</feature>
<evidence type="ECO:0000256" key="6">
    <source>
        <dbReference type="NCBIfam" id="TIGR01048"/>
    </source>
</evidence>
<dbReference type="STRING" id="1465756.BIV18_08315"/>
<dbReference type="Pfam" id="PF02784">
    <property type="entry name" value="Orn_Arg_deC_N"/>
    <property type="match status" value="1"/>
</dbReference>
<comment type="caution">
    <text evidence="10">The sequence shown here is derived from an EMBL/GenBank/DDBJ whole genome shotgun (WGS) entry which is preliminary data.</text>
</comment>
<sequence length="428" mass="48918">MKLFGNLKVIDNEIHLGKYSMSYLKEKYGTPLYIVDEDFFRENIRKFKNSFKSKKFNTNILYASKALLNKYIANVVCEEDISIDAVSGGEIYTILNSRMSADKIYFHGNNKLKKELEFAVDSGVGKIVIDNTSEINKLEAILKEKKKKQKVLIRLNPGIDAHTHEYITTSKNDSKFGLSIFSDDIFDIIERVANSKYFELLGFHAHIGSQVFREESFFSEAEEMINFIKKVSDKGIRIEELNLGGGFGVYYTSEDSPFELEGFLKRYIKKIEELLEENNLKLKTLTIEPGRSLISNAGHTLYTAEIIKKTYGGKNFIFIDGSMNDNIRPALYGAKYEASIANKFNDNLEEVYTIAGKCCESGDIIIRDIMLPKVEEEDLILVSSTGAYNYSMSSNYNRIERPAMIFVSDEIKVAVKRETYEDLMRNDL</sequence>
<keyword evidence="2 5" id="KW-0210">Decarboxylase</keyword>
<dbReference type="PROSITE" id="PS00879">
    <property type="entry name" value="ODR_DC_2_2"/>
    <property type="match status" value="1"/>
</dbReference>
<dbReference type="Proteomes" id="UP000187166">
    <property type="component" value="Unassembled WGS sequence"/>
</dbReference>
<evidence type="ECO:0000256" key="2">
    <source>
        <dbReference type="ARBA" id="ARBA00022793"/>
    </source>
</evidence>
<evidence type="ECO:0000313" key="10">
    <source>
        <dbReference type="EMBL" id="OLR65516.1"/>
    </source>
</evidence>
<dbReference type="PANTHER" id="PTHR43727:SF2">
    <property type="entry name" value="GROUP IV DECARBOXYLASE"/>
    <property type="match status" value="1"/>
</dbReference>
<comment type="pathway">
    <text evidence="5 8">Amino-acid biosynthesis; L-lysine biosynthesis via DAP pathway; L-lysine from DL-2,6-diaminopimelate: step 1/1.</text>
</comment>
<dbReference type="HAMAP" id="MF_02120">
    <property type="entry name" value="LysA"/>
    <property type="match status" value="1"/>
</dbReference>
<dbReference type="SUPFAM" id="SSF51419">
    <property type="entry name" value="PLP-binding barrel"/>
    <property type="match status" value="1"/>
</dbReference>
<feature type="binding site" evidence="5">
    <location>
        <position position="388"/>
    </location>
    <ligand>
        <name>substrate</name>
    </ligand>
</feature>
<comment type="similarity">
    <text evidence="5">Belongs to the Orn/Lys/Arg decarboxylase class-II family. LysA subfamily.</text>
</comment>
<comment type="cofactor">
    <cofactor evidence="1 5 7 8">
        <name>pyridoxal 5'-phosphate</name>
        <dbReference type="ChEBI" id="CHEBI:597326"/>
    </cofactor>
</comment>
<name>A0A1U7M1U3_9FIRM</name>
<dbReference type="FunFam" id="3.20.20.10:FF:000003">
    <property type="entry name" value="Diaminopimelate decarboxylase"/>
    <property type="match status" value="1"/>
</dbReference>
<accession>A0A1U7M1U3</accession>
<dbReference type="EC" id="4.1.1.20" evidence="5 6"/>
<feature type="binding site" evidence="5">
    <location>
        <position position="388"/>
    </location>
    <ligand>
        <name>pyridoxal 5'-phosphate</name>
        <dbReference type="ChEBI" id="CHEBI:597326"/>
    </ligand>
</feature>
<dbReference type="AlphaFoldDB" id="A0A1U7M1U3"/>
<dbReference type="EMBL" id="MJIH01000001">
    <property type="protein sequence ID" value="OLR65516.1"/>
    <property type="molecule type" value="Genomic_DNA"/>
</dbReference>
<dbReference type="InterPro" id="IPR029066">
    <property type="entry name" value="PLP-binding_barrel"/>
</dbReference>
<dbReference type="InterPro" id="IPR022644">
    <property type="entry name" value="De-COase2_N"/>
</dbReference>
<organism evidence="10 11">
    <name type="scientific">Peptoniphilus porci</name>
    <dbReference type="NCBI Taxonomy" id="2652280"/>
    <lineage>
        <taxon>Bacteria</taxon>
        <taxon>Bacillati</taxon>
        <taxon>Bacillota</taxon>
        <taxon>Tissierellia</taxon>
        <taxon>Tissierellales</taxon>
        <taxon>Peptoniphilaceae</taxon>
        <taxon>Peptoniphilus</taxon>
    </lineage>
</organism>